<dbReference type="VEuPathDB" id="FungiDB:ASPWEDRAFT_34377"/>
<feature type="non-terminal residue" evidence="1">
    <location>
        <position position="67"/>
    </location>
</feature>
<dbReference type="InterPro" id="IPR055530">
    <property type="entry name" value="DUF7104"/>
</dbReference>
<accession>A0A1L9S138</accession>
<dbReference type="RefSeq" id="XP_040694585.1">
    <property type="nucleotide sequence ID" value="XM_040833985.1"/>
</dbReference>
<protein>
    <submittedName>
        <fullName evidence="1">Uncharacterized protein</fullName>
    </submittedName>
</protein>
<dbReference type="AlphaFoldDB" id="A0A1L9S138"/>
<evidence type="ECO:0000313" key="2">
    <source>
        <dbReference type="Proteomes" id="UP000184383"/>
    </source>
</evidence>
<dbReference type="Proteomes" id="UP000184383">
    <property type="component" value="Unassembled WGS sequence"/>
</dbReference>
<dbReference type="EMBL" id="KV878209">
    <property type="protein sequence ID" value="OJJ40909.1"/>
    <property type="molecule type" value="Genomic_DNA"/>
</dbReference>
<reference evidence="2" key="1">
    <citation type="journal article" date="2017" name="Genome Biol.">
        <title>Comparative genomics reveals high biological diversity and specific adaptations in the industrially and medically important fungal genus Aspergillus.</title>
        <authorList>
            <person name="de Vries R.P."/>
            <person name="Riley R."/>
            <person name="Wiebenga A."/>
            <person name="Aguilar-Osorio G."/>
            <person name="Amillis S."/>
            <person name="Uchima C.A."/>
            <person name="Anderluh G."/>
            <person name="Asadollahi M."/>
            <person name="Askin M."/>
            <person name="Barry K."/>
            <person name="Battaglia E."/>
            <person name="Bayram O."/>
            <person name="Benocci T."/>
            <person name="Braus-Stromeyer S.A."/>
            <person name="Caldana C."/>
            <person name="Canovas D."/>
            <person name="Cerqueira G.C."/>
            <person name="Chen F."/>
            <person name="Chen W."/>
            <person name="Choi C."/>
            <person name="Clum A."/>
            <person name="Dos Santos R.A."/>
            <person name="Damasio A.R."/>
            <person name="Diallinas G."/>
            <person name="Emri T."/>
            <person name="Fekete E."/>
            <person name="Flipphi M."/>
            <person name="Freyberg S."/>
            <person name="Gallo A."/>
            <person name="Gournas C."/>
            <person name="Habgood R."/>
            <person name="Hainaut M."/>
            <person name="Harispe M.L."/>
            <person name="Henrissat B."/>
            <person name="Hilden K.S."/>
            <person name="Hope R."/>
            <person name="Hossain A."/>
            <person name="Karabika E."/>
            <person name="Karaffa L."/>
            <person name="Karanyi Z."/>
            <person name="Krasevec N."/>
            <person name="Kuo A."/>
            <person name="Kusch H."/>
            <person name="LaButti K."/>
            <person name="Lagendijk E.L."/>
            <person name="Lapidus A."/>
            <person name="Levasseur A."/>
            <person name="Lindquist E."/>
            <person name="Lipzen A."/>
            <person name="Logrieco A.F."/>
            <person name="MacCabe A."/>
            <person name="Maekelae M.R."/>
            <person name="Malavazi I."/>
            <person name="Melin P."/>
            <person name="Meyer V."/>
            <person name="Mielnichuk N."/>
            <person name="Miskei M."/>
            <person name="Molnar A.P."/>
            <person name="Mule G."/>
            <person name="Ngan C.Y."/>
            <person name="Orejas M."/>
            <person name="Orosz E."/>
            <person name="Ouedraogo J.P."/>
            <person name="Overkamp K.M."/>
            <person name="Park H.-S."/>
            <person name="Perrone G."/>
            <person name="Piumi F."/>
            <person name="Punt P.J."/>
            <person name="Ram A.F."/>
            <person name="Ramon A."/>
            <person name="Rauscher S."/>
            <person name="Record E."/>
            <person name="Riano-Pachon D.M."/>
            <person name="Robert V."/>
            <person name="Roehrig J."/>
            <person name="Ruller R."/>
            <person name="Salamov A."/>
            <person name="Salih N.S."/>
            <person name="Samson R.A."/>
            <person name="Sandor E."/>
            <person name="Sanguinetti M."/>
            <person name="Schuetze T."/>
            <person name="Sepcic K."/>
            <person name="Shelest E."/>
            <person name="Sherlock G."/>
            <person name="Sophianopoulou V."/>
            <person name="Squina F.M."/>
            <person name="Sun H."/>
            <person name="Susca A."/>
            <person name="Todd R.B."/>
            <person name="Tsang A."/>
            <person name="Unkles S.E."/>
            <person name="van de Wiele N."/>
            <person name="van Rossen-Uffink D."/>
            <person name="Oliveira J.V."/>
            <person name="Vesth T.C."/>
            <person name="Visser J."/>
            <person name="Yu J.-H."/>
            <person name="Zhou M."/>
            <person name="Andersen M.R."/>
            <person name="Archer D.B."/>
            <person name="Baker S.E."/>
            <person name="Benoit I."/>
            <person name="Brakhage A.A."/>
            <person name="Braus G.H."/>
            <person name="Fischer R."/>
            <person name="Frisvad J.C."/>
            <person name="Goldman G.H."/>
            <person name="Houbraken J."/>
            <person name="Oakley B."/>
            <person name="Pocsi I."/>
            <person name="Scazzocchio C."/>
            <person name="Seiboth B."/>
            <person name="vanKuyk P.A."/>
            <person name="Wortman J."/>
            <person name="Dyer P.S."/>
            <person name="Grigoriev I.V."/>
        </authorList>
    </citation>
    <scope>NUCLEOTIDE SEQUENCE [LARGE SCALE GENOMIC DNA]</scope>
    <source>
        <strain evidence="2">DTO 134E9</strain>
    </source>
</reference>
<organism evidence="1 2">
    <name type="scientific">Aspergillus wentii DTO 134E9</name>
    <dbReference type="NCBI Taxonomy" id="1073089"/>
    <lineage>
        <taxon>Eukaryota</taxon>
        <taxon>Fungi</taxon>
        <taxon>Dikarya</taxon>
        <taxon>Ascomycota</taxon>
        <taxon>Pezizomycotina</taxon>
        <taxon>Eurotiomycetes</taxon>
        <taxon>Eurotiomycetidae</taxon>
        <taxon>Eurotiales</taxon>
        <taxon>Aspergillaceae</taxon>
        <taxon>Aspergillus</taxon>
        <taxon>Aspergillus subgen. Cremei</taxon>
    </lineage>
</organism>
<dbReference type="Pfam" id="PF23397">
    <property type="entry name" value="DUF7104"/>
    <property type="match status" value="2"/>
</dbReference>
<proteinExistence type="predicted"/>
<name>A0A1L9S138_ASPWE</name>
<dbReference type="OrthoDB" id="7464126at2759"/>
<dbReference type="GeneID" id="63749833"/>
<evidence type="ECO:0000313" key="1">
    <source>
        <dbReference type="EMBL" id="OJJ40909.1"/>
    </source>
</evidence>
<keyword evidence="2" id="KW-1185">Reference proteome</keyword>
<gene>
    <name evidence="1" type="ORF">ASPWEDRAFT_34377</name>
</gene>
<sequence length="67" mass="7381">MPLSEEVTMTAAENTAHGHDIMRLLFEQKGELPISENAVRAAAKNSHCGYGVLTFLLDQTKSSQYQT</sequence>